<dbReference type="Proteomes" id="UP000276133">
    <property type="component" value="Unassembled WGS sequence"/>
</dbReference>
<dbReference type="AlphaFoldDB" id="A0A3M7SPI9"/>
<keyword evidence="2" id="KW-1185">Reference proteome</keyword>
<name>A0A3M7SPI9_BRAPC</name>
<gene>
    <name evidence="1" type="ORF">BpHYR1_039262</name>
</gene>
<evidence type="ECO:0000313" key="2">
    <source>
        <dbReference type="Proteomes" id="UP000276133"/>
    </source>
</evidence>
<dbReference type="EMBL" id="REGN01001017">
    <property type="protein sequence ID" value="RNA37612.1"/>
    <property type="molecule type" value="Genomic_DNA"/>
</dbReference>
<evidence type="ECO:0000313" key="1">
    <source>
        <dbReference type="EMBL" id="RNA37612.1"/>
    </source>
</evidence>
<proteinExistence type="predicted"/>
<organism evidence="1 2">
    <name type="scientific">Brachionus plicatilis</name>
    <name type="common">Marine rotifer</name>
    <name type="synonym">Brachionus muelleri</name>
    <dbReference type="NCBI Taxonomy" id="10195"/>
    <lineage>
        <taxon>Eukaryota</taxon>
        <taxon>Metazoa</taxon>
        <taxon>Spiralia</taxon>
        <taxon>Gnathifera</taxon>
        <taxon>Rotifera</taxon>
        <taxon>Eurotatoria</taxon>
        <taxon>Monogononta</taxon>
        <taxon>Pseudotrocha</taxon>
        <taxon>Ploima</taxon>
        <taxon>Brachionidae</taxon>
        <taxon>Brachionus</taxon>
    </lineage>
</organism>
<protein>
    <submittedName>
        <fullName evidence="1">Uncharacterized protein</fullName>
    </submittedName>
</protein>
<sequence length="76" mass="8596">MVFSNCSILDTAVTNVMRGNYMALVGRRVKEGATVFCSTDFLDTLQRPSLMTPRSNFSNALFKDIIKNIQKTLKLY</sequence>
<comment type="caution">
    <text evidence="1">The sequence shown here is derived from an EMBL/GenBank/DDBJ whole genome shotgun (WGS) entry which is preliminary data.</text>
</comment>
<reference evidence="1 2" key="1">
    <citation type="journal article" date="2018" name="Sci. Rep.">
        <title>Genomic signatures of local adaptation to the degree of environmental predictability in rotifers.</title>
        <authorList>
            <person name="Franch-Gras L."/>
            <person name="Hahn C."/>
            <person name="Garcia-Roger E.M."/>
            <person name="Carmona M.J."/>
            <person name="Serra M."/>
            <person name="Gomez A."/>
        </authorList>
    </citation>
    <scope>NUCLEOTIDE SEQUENCE [LARGE SCALE GENOMIC DNA]</scope>
    <source>
        <strain evidence="1">HYR1</strain>
    </source>
</reference>
<accession>A0A3M7SPI9</accession>